<dbReference type="GO" id="GO:0043565">
    <property type="term" value="F:sequence-specific DNA binding"/>
    <property type="evidence" value="ECO:0007669"/>
    <property type="project" value="TreeGrafter"/>
</dbReference>
<keyword evidence="11" id="KW-1185">Reference proteome</keyword>
<accession>A0A3A2ZGJ3</accession>
<keyword evidence="6" id="KW-0804">Transcription</keyword>
<dbReference type="SUPFAM" id="SSF57701">
    <property type="entry name" value="Zn2/Cys6 DNA-binding domain"/>
    <property type="match status" value="1"/>
</dbReference>
<dbReference type="CDD" id="cd00067">
    <property type="entry name" value="GAL4"/>
    <property type="match status" value="1"/>
</dbReference>
<evidence type="ECO:0000256" key="3">
    <source>
        <dbReference type="ARBA" id="ARBA00022833"/>
    </source>
</evidence>
<evidence type="ECO:0000313" key="11">
    <source>
        <dbReference type="Proteomes" id="UP000266188"/>
    </source>
</evidence>
<keyword evidence="4" id="KW-0805">Transcription regulation</keyword>
<dbReference type="AlphaFoldDB" id="A0A3A2ZGJ3"/>
<proteinExistence type="predicted"/>
<dbReference type="GO" id="GO:0000981">
    <property type="term" value="F:DNA-binding transcription factor activity, RNA polymerase II-specific"/>
    <property type="evidence" value="ECO:0007669"/>
    <property type="project" value="InterPro"/>
</dbReference>
<feature type="domain" description="Zn(2)-C6 fungal-type" evidence="9">
    <location>
        <begin position="12"/>
        <end position="42"/>
    </location>
</feature>
<evidence type="ECO:0000256" key="1">
    <source>
        <dbReference type="ARBA" id="ARBA00004123"/>
    </source>
</evidence>
<dbReference type="InterPro" id="IPR052202">
    <property type="entry name" value="Yeast_MetPath_Reg"/>
</dbReference>
<dbReference type="PANTHER" id="PTHR47782">
    <property type="entry name" value="ZN(II)2CYS6 TRANSCRIPTION FACTOR (EUROFUNG)-RELATED"/>
    <property type="match status" value="1"/>
</dbReference>
<protein>
    <submittedName>
        <fullName evidence="10">GAL4</fullName>
    </submittedName>
</protein>
<gene>
    <name evidence="10" type="ORF">PHISCL_05352</name>
</gene>
<dbReference type="Proteomes" id="UP000266188">
    <property type="component" value="Unassembled WGS sequence"/>
</dbReference>
<dbReference type="GO" id="GO:0008270">
    <property type="term" value="F:zinc ion binding"/>
    <property type="evidence" value="ECO:0007669"/>
    <property type="project" value="InterPro"/>
</dbReference>
<evidence type="ECO:0000259" key="9">
    <source>
        <dbReference type="PROSITE" id="PS50048"/>
    </source>
</evidence>
<keyword evidence="2" id="KW-0479">Metal-binding</keyword>
<dbReference type="GO" id="GO:0045944">
    <property type="term" value="P:positive regulation of transcription by RNA polymerase II"/>
    <property type="evidence" value="ECO:0007669"/>
    <property type="project" value="TreeGrafter"/>
</dbReference>
<dbReference type="InterPro" id="IPR001138">
    <property type="entry name" value="Zn2Cys6_DnaBD"/>
</dbReference>
<dbReference type="PANTHER" id="PTHR47782:SF12">
    <property type="entry name" value="ZN(II)2CYS6 TRANSCRIPTION FACTOR (EUROFUNG)"/>
    <property type="match status" value="1"/>
</dbReference>
<dbReference type="CDD" id="cd12148">
    <property type="entry name" value="fungal_TF_MHR"/>
    <property type="match status" value="1"/>
</dbReference>
<organism evidence="10 11">
    <name type="scientific">Aspergillus sclerotialis</name>
    <dbReference type="NCBI Taxonomy" id="2070753"/>
    <lineage>
        <taxon>Eukaryota</taxon>
        <taxon>Fungi</taxon>
        <taxon>Dikarya</taxon>
        <taxon>Ascomycota</taxon>
        <taxon>Pezizomycotina</taxon>
        <taxon>Eurotiomycetes</taxon>
        <taxon>Eurotiomycetidae</taxon>
        <taxon>Eurotiales</taxon>
        <taxon>Aspergillaceae</taxon>
        <taxon>Aspergillus</taxon>
        <taxon>Aspergillus subgen. Polypaecilum</taxon>
    </lineage>
</organism>
<dbReference type="InterPro" id="IPR036864">
    <property type="entry name" value="Zn2-C6_fun-type_DNA-bd_sf"/>
</dbReference>
<dbReference type="GO" id="GO:0006351">
    <property type="term" value="P:DNA-templated transcription"/>
    <property type="evidence" value="ECO:0007669"/>
    <property type="project" value="InterPro"/>
</dbReference>
<feature type="region of interest" description="Disordered" evidence="8">
    <location>
        <begin position="111"/>
        <end position="136"/>
    </location>
</feature>
<comment type="caution">
    <text evidence="10">The sequence shown here is derived from an EMBL/GenBank/DDBJ whole genome shotgun (WGS) entry which is preliminary data.</text>
</comment>
<dbReference type="SMART" id="SM00906">
    <property type="entry name" value="Fungal_trans"/>
    <property type="match status" value="1"/>
</dbReference>
<dbReference type="PROSITE" id="PS50048">
    <property type="entry name" value="ZN2_CY6_FUNGAL_2"/>
    <property type="match status" value="1"/>
</dbReference>
<dbReference type="SMART" id="SM00066">
    <property type="entry name" value="GAL4"/>
    <property type="match status" value="1"/>
</dbReference>
<sequence>MTPEPTARAESSCKRCHRRKKRCDKILPQCRACQHANVSCSFLDDKTQVASYPIAYVYGLARRVKELDQQLASSITPQNSQNDPSSCPWDQAEIHLDEGLLNSDNVANHVSHAPAENPFPNLDTLPISPPINPPERRKSLADELRILSLEAAAERYLGSSSGFSFAKLTQTVLQRLSPDQDGFVFDSDVSGHQQQSCDTDPDCMPDFNPISFDMIPSLANPLPLNALFGNQTVEYFEDSMGLALLEPSHISSLLEFYFAHSHTLYPFIRKDEFSTVLWRVYSDPLEPLAQSALWQFRIWMVLAIGSTTYCSVSLMDETEPVQFFNKAMTYFESAMGCGDLAGLEVLMLQVSYSFFNKIGPNTWFLVGMAARMATGMGLHTSDVYQSLAVDVAEQQKRLFFSLYMMDRVVSLALGRPFAIQDDDITVEPFADADDANIKPDGIIAGSKLEASTMAVPLHILALRRIASDICCRVHSQNYSQRQSPEAREETIQELHRRLLEWRRSMPFPLPDLQSKVPHLCTSWFDLNYYTHVIMLYRPSPLSPTLDISRMKILAEASGMAIRQAINLHRQRRFAYNWLNLVTVYNSALSLMYTSTAQTDNLSLMLDHTKAIDDLELAVELLEAFGGKFPSAKKIQGMIQAVSSKLRMHTISSVGF</sequence>
<dbReference type="PROSITE" id="PS00463">
    <property type="entry name" value="ZN2_CY6_FUNGAL_1"/>
    <property type="match status" value="1"/>
</dbReference>
<dbReference type="Gene3D" id="4.10.240.10">
    <property type="entry name" value="Zn(2)-C6 fungal-type DNA-binding domain"/>
    <property type="match status" value="1"/>
</dbReference>
<evidence type="ECO:0000313" key="10">
    <source>
        <dbReference type="EMBL" id="RJE22308.1"/>
    </source>
</evidence>
<dbReference type="OrthoDB" id="189997at2759"/>
<evidence type="ECO:0000256" key="6">
    <source>
        <dbReference type="ARBA" id="ARBA00023163"/>
    </source>
</evidence>
<comment type="subcellular location">
    <subcellularLocation>
        <location evidence="1">Nucleus</location>
    </subcellularLocation>
</comment>
<dbReference type="InterPro" id="IPR007219">
    <property type="entry name" value="XnlR_reg_dom"/>
</dbReference>
<evidence type="ECO:0000256" key="8">
    <source>
        <dbReference type="SAM" id="MobiDB-lite"/>
    </source>
</evidence>
<dbReference type="EMBL" id="MVGC01000175">
    <property type="protein sequence ID" value="RJE22308.1"/>
    <property type="molecule type" value="Genomic_DNA"/>
</dbReference>
<name>A0A3A2ZGJ3_9EURO</name>
<evidence type="ECO:0000256" key="4">
    <source>
        <dbReference type="ARBA" id="ARBA00023015"/>
    </source>
</evidence>
<dbReference type="Pfam" id="PF00172">
    <property type="entry name" value="Zn_clus"/>
    <property type="match status" value="1"/>
</dbReference>
<reference evidence="11" key="1">
    <citation type="submission" date="2017-02" db="EMBL/GenBank/DDBJ databases">
        <authorList>
            <person name="Tafer H."/>
            <person name="Lopandic K."/>
        </authorList>
    </citation>
    <scope>NUCLEOTIDE SEQUENCE [LARGE SCALE GENOMIC DNA]</scope>
    <source>
        <strain evidence="11">CBS 366.77</strain>
    </source>
</reference>
<evidence type="ECO:0000256" key="5">
    <source>
        <dbReference type="ARBA" id="ARBA00023125"/>
    </source>
</evidence>
<keyword evidence="5" id="KW-0238">DNA-binding</keyword>
<evidence type="ECO:0000256" key="7">
    <source>
        <dbReference type="ARBA" id="ARBA00023242"/>
    </source>
</evidence>
<keyword evidence="7" id="KW-0539">Nucleus</keyword>
<dbReference type="GO" id="GO:0005634">
    <property type="term" value="C:nucleus"/>
    <property type="evidence" value="ECO:0007669"/>
    <property type="project" value="UniProtKB-SubCell"/>
</dbReference>
<dbReference type="STRING" id="2070753.A0A3A2ZGJ3"/>
<keyword evidence="3" id="KW-0862">Zinc</keyword>
<dbReference type="Pfam" id="PF04082">
    <property type="entry name" value="Fungal_trans"/>
    <property type="match status" value="1"/>
</dbReference>
<evidence type="ECO:0000256" key="2">
    <source>
        <dbReference type="ARBA" id="ARBA00022723"/>
    </source>
</evidence>